<comment type="similarity">
    <text evidence="1">Belongs to the class-II pyridine nucleotide-disulfide oxidoreductase family.</text>
</comment>
<sequence>MQCCDSQFDVLVIGGGPAGLAATMALGRACRTVAVFDSQEYRNEEALLMHNVLCHDGQKPSLFRAQAVQEIMDKYDTVCFFDREIISASARKTDQDYPRFEVTDRTGRTWIGRKLIIASGIKDIFPDIEGYKELWGRGIVHCLFCDGYEKRGGRVGVLGQPSMDDLDSVLLAFPLAHNDLTIFTNGAPYLVDPETRQPLDIAIARGANIDGRAIKLISQIPDGTGVKLCFHDGEDKDLRMLLSSPKSINRAASLVEELGLETQPRSRGLVVSKSSMGESSLRGCFVAGDASSSVPKIVPSALASGSLAGIGAAKQLAYDDALEAFQKMAPTGDRP</sequence>
<keyword evidence="3" id="KW-0560">Oxidoreductase</keyword>
<dbReference type="PANTHER" id="PTHR48105">
    <property type="entry name" value="THIOREDOXIN REDUCTASE 1-RELATED-RELATED"/>
    <property type="match status" value="1"/>
</dbReference>
<dbReference type="Pfam" id="PF07992">
    <property type="entry name" value="Pyr_redox_2"/>
    <property type="match status" value="1"/>
</dbReference>
<evidence type="ECO:0000256" key="2">
    <source>
        <dbReference type="ARBA" id="ARBA00022630"/>
    </source>
</evidence>
<dbReference type="PRINTS" id="PR00368">
    <property type="entry name" value="FADPNR"/>
</dbReference>
<keyword evidence="6" id="KW-1185">Reference proteome</keyword>
<dbReference type="Gene3D" id="3.50.50.60">
    <property type="entry name" value="FAD/NAD(P)-binding domain"/>
    <property type="match status" value="2"/>
</dbReference>
<dbReference type="AlphaFoldDB" id="A0A3F3Q8B5"/>
<dbReference type="GeneID" id="38139481"/>
<feature type="domain" description="FAD/NAD(P)-binding" evidence="4">
    <location>
        <begin position="8"/>
        <end position="149"/>
    </location>
</feature>
<dbReference type="Proteomes" id="UP000253729">
    <property type="component" value="Unassembled WGS sequence"/>
</dbReference>
<evidence type="ECO:0000259" key="4">
    <source>
        <dbReference type="Pfam" id="PF07992"/>
    </source>
</evidence>
<dbReference type="PRINTS" id="PR00469">
    <property type="entry name" value="PNDRDTASEII"/>
</dbReference>
<dbReference type="SUPFAM" id="SSF51905">
    <property type="entry name" value="FAD/NAD(P)-binding domain"/>
    <property type="match status" value="1"/>
</dbReference>
<evidence type="ECO:0000256" key="1">
    <source>
        <dbReference type="ARBA" id="ARBA00009333"/>
    </source>
</evidence>
<dbReference type="InterPro" id="IPR050097">
    <property type="entry name" value="Ferredoxin-NADP_redctase_2"/>
</dbReference>
<dbReference type="STRING" id="1341132.A0A3F3Q8B5"/>
<evidence type="ECO:0000313" key="5">
    <source>
        <dbReference type="EMBL" id="RDH34986.1"/>
    </source>
</evidence>
<evidence type="ECO:0000256" key="3">
    <source>
        <dbReference type="ARBA" id="ARBA00023002"/>
    </source>
</evidence>
<proteinExistence type="inferred from homology"/>
<name>A0A3F3Q8B5_9EURO</name>
<accession>A0A3F3Q8B5</accession>
<dbReference type="RefSeq" id="XP_026628008.1">
    <property type="nucleotide sequence ID" value="XM_026771125.1"/>
</dbReference>
<evidence type="ECO:0000313" key="6">
    <source>
        <dbReference type="Proteomes" id="UP000253729"/>
    </source>
</evidence>
<keyword evidence="2" id="KW-0285">Flavoprotein</keyword>
<reference evidence="5 6" key="1">
    <citation type="submission" date="2018-07" db="EMBL/GenBank/DDBJ databases">
        <title>The genomes of Aspergillus section Nigri reveals drivers in fungal speciation.</title>
        <authorList>
            <consortium name="DOE Joint Genome Institute"/>
            <person name="Vesth T.C."/>
            <person name="Nybo J."/>
            <person name="Theobald S."/>
            <person name="Brandl J."/>
            <person name="Frisvad J.C."/>
            <person name="Nielsen K.F."/>
            <person name="Lyhne E.K."/>
            <person name="Kogle M.E."/>
            <person name="Kuo A."/>
            <person name="Riley R."/>
            <person name="Clum A."/>
            <person name="Nolan M."/>
            <person name="Lipzen A."/>
            <person name="Salamov A."/>
            <person name="Henrissat B."/>
            <person name="Wiebenga A."/>
            <person name="De vries R.P."/>
            <person name="Grigoriev I.V."/>
            <person name="Mortensen U.H."/>
            <person name="Andersen M.R."/>
            <person name="Baker S.E."/>
        </authorList>
    </citation>
    <scope>NUCLEOTIDE SEQUENCE [LARGE SCALE GENOMIC DNA]</scope>
    <source>
        <strain evidence="5 6">CBS 139.54b</strain>
    </source>
</reference>
<dbReference type="GO" id="GO:0097237">
    <property type="term" value="P:cellular response to toxic substance"/>
    <property type="evidence" value="ECO:0007669"/>
    <property type="project" value="UniProtKB-ARBA"/>
</dbReference>
<organism evidence="5 6">
    <name type="scientific">Aspergillus welwitschiae</name>
    <dbReference type="NCBI Taxonomy" id="1341132"/>
    <lineage>
        <taxon>Eukaryota</taxon>
        <taxon>Fungi</taxon>
        <taxon>Dikarya</taxon>
        <taxon>Ascomycota</taxon>
        <taxon>Pezizomycotina</taxon>
        <taxon>Eurotiomycetes</taxon>
        <taxon>Eurotiomycetidae</taxon>
        <taxon>Eurotiales</taxon>
        <taxon>Aspergillaceae</taxon>
        <taxon>Aspergillus</taxon>
        <taxon>Aspergillus subgen. Circumdati</taxon>
    </lineage>
</organism>
<protein>
    <recommendedName>
        <fullName evidence="4">FAD/NAD(P)-binding domain-containing protein</fullName>
    </recommendedName>
</protein>
<dbReference type="EMBL" id="KZ852041">
    <property type="protein sequence ID" value="RDH34986.1"/>
    <property type="molecule type" value="Genomic_DNA"/>
</dbReference>
<dbReference type="GO" id="GO:0016491">
    <property type="term" value="F:oxidoreductase activity"/>
    <property type="evidence" value="ECO:0007669"/>
    <property type="project" value="UniProtKB-KW"/>
</dbReference>
<dbReference type="InterPro" id="IPR023753">
    <property type="entry name" value="FAD/NAD-binding_dom"/>
</dbReference>
<dbReference type="InterPro" id="IPR036188">
    <property type="entry name" value="FAD/NAD-bd_sf"/>
</dbReference>
<gene>
    <name evidence="5" type="ORF">BDQ94DRAFT_168674</name>
</gene>